<dbReference type="RefSeq" id="WP_076220738.1">
    <property type="nucleotide sequence ID" value="NZ_MPVP01000485.1"/>
</dbReference>
<evidence type="ECO:0000313" key="1">
    <source>
        <dbReference type="EMBL" id="OMD04614.1"/>
    </source>
</evidence>
<evidence type="ECO:0000313" key="2">
    <source>
        <dbReference type="Proteomes" id="UP000187158"/>
    </source>
</evidence>
<dbReference type="Proteomes" id="UP000187158">
    <property type="component" value="Unassembled WGS sequence"/>
</dbReference>
<comment type="caution">
    <text evidence="1">The sequence shown here is derived from an EMBL/GenBank/DDBJ whole genome shotgun (WGS) entry which is preliminary data.</text>
</comment>
<reference evidence="1 2" key="1">
    <citation type="submission" date="2016-11" db="EMBL/GenBank/DDBJ databases">
        <title>Paenibacillus species isolates.</title>
        <authorList>
            <person name="Beno S.M."/>
        </authorList>
    </citation>
    <scope>NUCLEOTIDE SEQUENCE [LARGE SCALE GENOMIC DNA]</scope>
    <source>
        <strain evidence="1 2">FSL H7-0433</strain>
    </source>
</reference>
<dbReference type="EMBL" id="MPVP01000485">
    <property type="protein sequence ID" value="OMD04614.1"/>
    <property type="molecule type" value="Genomic_DNA"/>
</dbReference>
<keyword evidence="2" id="KW-1185">Reference proteome</keyword>
<organism evidence="1 2">
    <name type="scientific">Paenibacillus odorifer</name>
    <dbReference type="NCBI Taxonomy" id="189426"/>
    <lineage>
        <taxon>Bacteria</taxon>
        <taxon>Bacillati</taxon>
        <taxon>Bacillota</taxon>
        <taxon>Bacilli</taxon>
        <taxon>Bacillales</taxon>
        <taxon>Paenibacillaceae</taxon>
        <taxon>Paenibacillus</taxon>
    </lineage>
</organism>
<proteinExistence type="predicted"/>
<name>A0ABX3GFD7_9BACL</name>
<protein>
    <submittedName>
        <fullName evidence="1">Uncharacterized protein</fullName>
    </submittedName>
</protein>
<sequence>MRGKNALNKGKSTPISEKRSIYALEMSRRGAATWKRGKNALNKGKSASVSEKMGIFAPVKGAGCRSISIFII</sequence>
<accession>A0ABX3GFD7</accession>
<gene>
    <name evidence="1" type="ORF">BSO21_31795</name>
</gene>